<reference evidence="2" key="3">
    <citation type="submission" date="2015-04" db="UniProtKB">
        <authorList>
            <consortium name="EnsemblPlants"/>
        </authorList>
    </citation>
    <scope>IDENTIFICATION</scope>
    <source>
        <strain evidence="2">cv. Jemalong A17</strain>
    </source>
</reference>
<keyword evidence="3" id="KW-1185">Reference proteome</keyword>
<evidence type="ECO:0000313" key="2">
    <source>
        <dbReference type="EnsemblPlants" id="KEH29622"/>
    </source>
</evidence>
<dbReference type="AlphaFoldDB" id="A0A072UIW0"/>
<accession>A0A072UIW0</accession>
<protein>
    <submittedName>
        <fullName evidence="1 2">Uncharacterized protein</fullName>
    </submittedName>
</protein>
<sequence>MIDGPIQLPLVSFDGVMLKSQPQEETEANSTKSRDFQTTSTDMLLLIAIVKVKLIGIENKETARI</sequence>
<dbReference type="HOGENOM" id="CLU_2853077_0_0_1"/>
<gene>
    <name evidence="1" type="ordered locus">MTR_4g046107</name>
</gene>
<evidence type="ECO:0000313" key="1">
    <source>
        <dbReference type="EMBL" id="KEH29622.1"/>
    </source>
</evidence>
<reference evidence="1 3" key="2">
    <citation type="journal article" date="2014" name="BMC Genomics">
        <title>An improved genome release (version Mt4.0) for the model legume Medicago truncatula.</title>
        <authorList>
            <person name="Tang H."/>
            <person name="Krishnakumar V."/>
            <person name="Bidwell S."/>
            <person name="Rosen B."/>
            <person name="Chan A."/>
            <person name="Zhou S."/>
            <person name="Gentzbittel L."/>
            <person name="Childs K.L."/>
            <person name="Yandell M."/>
            <person name="Gundlach H."/>
            <person name="Mayer K.F."/>
            <person name="Schwartz D.C."/>
            <person name="Town C.D."/>
        </authorList>
    </citation>
    <scope>GENOME REANNOTATION</scope>
    <source>
        <strain evidence="1">A17</strain>
        <strain evidence="2 3">cv. Jemalong A17</strain>
    </source>
</reference>
<dbReference type="EMBL" id="CM001220">
    <property type="protein sequence ID" value="KEH29622.1"/>
    <property type="molecule type" value="Genomic_DNA"/>
</dbReference>
<name>A0A072UIW0_MEDTR</name>
<dbReference type="Proteomes" id="UP000002051">
    <property type="component" value="Chromosome 4"/>
</dbReference>
<dbReference type="EnsemblPlants" id="KEH29622">
    <property type="protein sequence ID" value="KEH29622"/>
    <property type="gene ID" value="MTR_4g046107"/>
</dbReference>
<reference evidence="1 3" key="1">
    <citation type="journal article" date="2011" name="Nature">
        <title>The Medicago genome provides insight into the evolution of rhizobial symbioses.</title>
        <authorList>
            <person name="Young N.D."/>
            <person name="Debelle F."/>
            <person name="Oldroyd G.E."/>
            <person name="Geurts R."/>
            <person name="Cannon S.B."/>
            <person name="Udvardi M.K."/>
            <person name="Benedito V.A."/>
            <person name="Mayer K.F."/>
            <person name="Gouzy J."/>
            <person name="Schoof H."/>
            <person name="Van de Peer Y."/>
            <person name="Proost S."/>
            <person name="Cook D.R."/>
            <person name="Meyers B.C."/>
            <person name="Spannagl M."/>
            <person name="Cheung F."/>
            <person name="De Mita S."/>
            <person name="Krishnakumar V."/>
            <person name="Gundlach H."/>
            <person name="Zhou S."/>
            <person name="Mudge J."/>
            <person name="Bharti A.K."/>
            <person name="Murray J.D."/>
            <person name="Naoumkina M.A."/>
            <person name="Rosen B."/>
            <person name="Silverstein K.A."/>
            <person name="Tang H."/>
            <person name="Rombauts S."/>
            <person name="Zhao P.X."/>
            <person name="Zhou P."/>
            <person name="Barbe V."/>
            <person name="Bardou P."/>
            <person name="Bechner M."/>
            <person name="Bellec A."/>
            <person name="Berger A."/>
            <person name="Berges H."/>
            <person name="Bidwell S."/>
            <person name="Bisseling T."/>
            <person name="Choisne N."/>
            <person name="Couloux A."/>
            <person name="Denny R."/>
            <person name="Deshpande S."/>
            <person name="Dai X."/>
            <person name="Doyle J.J."/>
            <person name="Dudez A.M."/>
            <person name="Farmer A.D."/>
            <person name="Fouteau S."/>
            <person name="Franken C."/>
            <person name="Gibelin C."/>
            <person name="Gish J."/>
            <person name="Goldstein S."/>
            <person name="Gonzalez A.J."/>
            <person name="Green P.J."/>
            <person name="Hallab A."/>
            <person name="Hartog M."/>
            <person name="Hua A."/>
            <person name="Humphray S.J."/>
            <person name="Jeong D.H."/>
            <person name="Jing Y."/>
            <person name="Jocker A."/>
            <person name="Kenton S.M."/>
            <person name="Kim D.J."/>
            <person name="Klee K."/>
            <person name="Lai H."/>
            <person name="Lang C."/>
            <person name="Lin S."/>
            <person name="Macmil S.L."/>
            <person name="Magdelenat G."/>
            <person name="Matthews L."/>
            <person name="McCorrison J."/>
            <person name="Monaghan E.L."/>
            <person name="Mun J.H."/>
            <person name="Najar F.Z."/>
            <person name="Nicholson C."/>
            <person name="Noirot C."/>
            <person name="O'Bleness M."/>
            <person name="Paule C.R."/>
            <person name="Poulain J."/>
            <person name="Prion F."/>
            <person name="Qin B."/>
            <person name="Qu C."/>
            <person name="Retzel E.F."/>
            <person name="Riddle C."/>
            <person name="Sallet E."/>
            <person name="Samain S."/>
            <person name="Samson N."/>
            <person name="Sanders I."/>
            <person name="Saurat O."/>
            <person name="Scarpelli C."/>
            <person name="Schiex T."/>
            <person name="Segurens B."/>
            <person name="Severin A.J."/>
            <person name="Sherrier D.J."/>
            <person name="Shi R."/>
            <person name="Sims S."/>
            <person name="Singer S.R."/>
            <person name="Sinharoy S."/>
            <person name="Sterck L."/>
            <person name="Viollet A."/>
            <person name="Wang B.B."/>
            <person name="Wang K."/>
            <person name="Wang M."/>
            <person name="Wang X."/>
            <person name="Warfsmann J."/>
            <person name="Weissenbach J."/>
            <person name="White D.D."/>
            <person name="White J.D."/>
            <person name="Wiley G.B."/>
            <person name="Wincker P."/>
            <person name="Xing Y."/>
            <person name="Yang L."/>
            <person name="Yao Z."/>
            <person name="Ying F."/>
            <person name="Zhai J."/>
            <person name="Zhou L."/>
            <person name="Zuber A."/>
            <person name="Denarie J."/>
            <person name="Dixon R.A."/>
            <person name="May G.D."/>
            <person name="Schwartz D.C."/>
            <person name="Rogers J."/>
            <person name="Quetier F."/>
            <person name="Town C.D."/>
            <person name="Roe B.A."/>
        </authorList>
    </citation>
    <scope>NUCLEOTIDE SEQUENCE [LARGE SCALE GENOMIC DNA]</scope>
    <source>
        <strain evidence="1">A17</strain>
        <strain evidence="2 3">cv. Jemalong A17</strain>
    </source>
</reference>
<proteinExistence type="predicted"/>
<evidence type="ECO:0000313" key="3">
    <source>
        <dbReference type="Proteomes" id="UP000002051"/>
    </source>
</evidence>
<organism evidence="1 3">
    <name type="scientific">Medicago truncatula</name>
    <name type="common">Barrel medic</name>
    <name type="synonym">Medicago tribuloides</name>
    <dbReference type="NCBI Taxonomy" id="3880"/>
    <lineage>
        <taxon>Eukaryota</taxon>
        <taxon>Viridiplantae</taxon>
        <taxon>Streptophyta</taxon>
        <taxon>Embryophyta</taxon>
        <taxon>Tracheophyta</taxon>
        <taxon>Spermatophyta</taxon>
        <taxon>Magnoliopsida</taxon>
        <taxon>eudicotyledons</taxon>
        <taxon>Gunneridae</taxon>
        <taxon>Pentapetalae</taxon>
        <taxon>rosids</taxon>
        <taxon>fabids</taxon>
        <taxon>Fabales</taxon>
        <taxon>Fabaceae</taxon>
        <taxon>Papilionoideae</taxon>
        <taxon>50 kb inversion clade</taxon>
        <taxon>NPAAA clade</taxon>
        <taxon>Hologalegina</taxon>
        <taxon>IRL clade</taxon>
        <taxon>Trifolieae</taxon>
        <taxon>Medicago</taxon>
    </lineage>
</organism>